<dbReference type="GO" id="GO:0002161">
    <property type="term" value="F:aminoacyl-tRNA deacylase activity"/>
    <property type="evidence" value="ECO:0007669"/>
    <property type="project" value="InterPro"/>
</dbReference>
<evidence type="ECO:0000313" key="14">
    <source>
        <dbReference type="Proteomes" id="UP000229615"/>
    </source>
</evidence>
<dbReference type="PRINTS" id="PR00986">
    <property type="entry name" value="TRNASYNTHVAL"/>
</dbReference>
<evidence type="ECO:0000256" key="5">
    <source>
        <dbReference type="ARBA" id="ARBA00022840"/>
    </source>
</evidence>
<dbReference type="InterPro" id="IPR002300">
    <property type="entry name" value="aa-tRNA-synth_Ia"/>
</dbReference>
<evidence type="ECO:0000256" key="8">
    <source>
        <dbReference type="ARBA" id="ARBA00029936"/>
    </source>
</evidence>
<sequence>MELDKKFDFKDREKEIYSRWEQSGFFNPDKLKAKSSKLEADRFSMVLPPPNATGTLHLGHAVMLVVQDILARFNRLIGKKVLWLPGTDHAGIATAEKVEKLIYKKEKKTRHDLGREEFLNRVDEFVEDSRDVIRKQVRAMGASLDWDRESFTLDDKRSRAVNEAFKRMYDAGLIYRGNRIVNWDPKMQTTVSDDEIEWEDGVDPFYYIKYGPFVIATARPETKFGDKYVVMHPEDKRYAEYKDGQEIELEWINGPIKATVIKDKAIDMEFGTGVMTITPWHDNTDFDIALRHDLDKEQIIDLNGKLLPVAGEFAGMHISKARPLIVEKLKEKGLLEKVDEKYSHRVAKNSRGGGMIEPQILDQWFVDVNKKFEFKKADFSTDSLEIKDGKELTLKELMQRAVREGKIKFLPERFEKIYFHWIDNLRDWCISRQLWYGHRIPVFYCSKKQEFQNHESGIMNYEEKAVVETVKPKECPVCGECEMRQDQDTLDTWFSSGLWTFSTLGWPEETEDLKLYHPTDVLETAPDIIFFWVARMILMSGFLIGDIPFKNVYFHGLLRDKEGKKMSKSANNGVDPIQVIEQYGADALRMSLIVGNAAGSDLVVSDDKFRAYRNFVTKVWNATRFVLMNYDDSLEEGELIEEDRKILDEFRVAKDGIKEHVKNFRLHLAAEEAYHYFWHTFADKIIEDLKPRLKEGGENRESAQTLIMTLLKEQLVMLHPFMPFVTEELYQQLPLKDKKGFLMIESWN</sequence>
<dbReference type="GO" id="GO:0004832">
    <property type="term" value="F:valine-tRNA ligase activity"/>
    <property type="evidence" value="ECO:0007669"/>
    <property type="project" value="UniProtKB-EC"/>
</dbReference>
<dbReference type="PANTHER" id="PTHR11946:SF93">
    <property type="entry name" value="VALINE--TRNA LIGASE, CHLOROPLASTIC_MITOCHONDRIAL 2"/>
    <property type="match status" value="1"/>
</dbReference>
<dbReference type="SUPFAM" id="SSF50677">
    <property type="entry name" value="ValRS/IleRS/LeuRS editing domain"/>
    <property type="match status" value="1"/>
</dbReference>
<dbReference type="EC" id="6.1.1.9" evidence="1"/>
<dbReference type="GO" id="GO:0005524">
    <property type="term" value="F:ATP binding"/>
    <property type="evidence" value="ECO:0007669"/>
    <property type="project" value="UniProtKB-KW"/>
</dbReference>
<evidence type="ECO:0000256" key="3">
    <source>
        <dbReference type="ARBA" id="ARBA00022598"/>
    </source>
</evidence>
<comment type="catalytic activity">
    <reaction evidence="9">
        <text>tRNA(Val) + L-valine + ATP = L-valyl-tRNA(Val) + AMP + diphosphate</text>
        <dbReference type="Rhea" id="RHEA:10704"/>
        <dbReference type="Rhea" id="RHEA-COMP:9672"/>
        <dbReference type="Rhea" id="RHEA-COMP:9708"/>
        <dbReference type="ChEBI" id="CHEBI:30616"/>
        <dbReference type="ChEBI" id="CHEBI:33019"/>
        <dbReference type="ChEBI" id="CHEBI:57762"/>
        <dbReference type="ChEBI" id="CHEBI:78442"/>
        <dbReference type="ChEBI" id="CHEBI:78537"/>
        <dbReference type="ChEBI" id="CHEBI:456215"/>
        <dbReference type="EC" id="6.1.1.9"/>
    </reaction>
</comment>
<keyword evidence="5 10" id="KW-0067">ATP-binding</keyword>
<evidence type="ECO:0000259" key="11">
    <source>
        <dbReference type="Pfam" id="PF00133"/>
    </source>
</evidence>
<dbReference type="EMBL" id="PFBB01000015">
    <property type="protein sequence ID" value="PIR88575.1"/>
    <property type="molecule type" value="Genomic_DNA"/>
</dbReference>
<dbReference type="AlphaFoldDB" id="A0A2H0US09"/>
<dbReference type="Proteomes" id="UP000229615">
    <property type="component" value="Unassembled WGS sequence"/>
</dbReference>
<dbReference type="GO" id="GO:0005829">
    <property type="term" value="C:cytosol"/>
    <property type="evidence" value="ECO:0007669"/>
    <property type="project" value="TreeGrafter"/>
</dbReference>
<comment type="similarity">
    <text evidence="10">Belongs to the class-I aminoacyl-tRNA synthetase family.</text>
</comment>
<feature type="domain" description="Methionyl/Valyl/Leucyl/Isoleucyl-tRNA synthetase anticodon-binding" evidence="12">
    <location>
        <begin position="643"/>
        <end position="747"/>
    </location>
</feature>
<dbReference type="SUPFAM" id="SSF47323">
    <property type="entry name" value="Anticodon-binding domain of a subclass of class I aminoacyl-tRNA synthetases"/>
    <property type="match status" value="1"/>
</dbReference>
<dbReference type="InterPro" id="IPR001412">
    <property type="entry name" value="aa-tRNA-synth_I_CS"/>
</dbReference>
<dbReference type="Gene3D" id="3.40.50.620">
    <property type="entry name" value="HUPs"/>
    <property type="match status" value="2"/>
</dbReference>
<evidence type="ECO:0000256" key="7">
    <source>
        <dbReference type="ARBA" id="ARBA00023146"/>
    </source>
</evidence>
<evidence type="ECO:0000256" key="1">
    <source>
        <dbReference type="ARBA" id="ARBA00013169"/>
    </source>
</evidence>
<organism evidence="13 14">
    <name type="scientific">Candidatus Harrisonbacteria bacterium CG10_big_fil_rev_8_21_14_0_10_44_23</name>
    <dbReference type="NCBI Taxonomy" id="1974585"/>
    <lineage>
        <taxon>Bacteria</taxon>
        <taxon>Candidatus Harrisoniibacteriota</taxon>
    </lineage>
</organism>
<evidence type="ECO:0000256" key="9">
    <source>
        <dbReference type="ARBA" id="ARBA00047552"/>
    </source>
</evidence>
<dbReference type="CDD" id="cd00817">
    <property type="entry name" value="ValRS_core"/>
    <property type="match status" value="1"/>
</dbReference>
<keyword evidence="7 10" id="KW-0030">Aminoacyl-tRNA synthetase</keyword>
<dbReference type="Pfam" id="PF00133">
    <property type="entry name" value="tRNA-synt_1"/>
    <property type="match status" value="1"/>
</dbReference>
<dbReference type="Pfam" id="PF08264">
    <property type="entry name" value="Anticodon_1"/>
    <property type="match status" value="1"/>
</dbReference>
<evidence type="ECO:0000256" key="4">
    <source>
        <dbReference type="ARBA" id="ARBA00022741"/>
    </source>
</evidence>
<evidence type="ECO:0000313" key="13">
    <source>
        <dbReference type="EMBL" id="PIR88575.1"/>
    </source>
</evidence>
<feature type="domain" description="Aminoacyl-tRNA synthetase class Ia" evidence="11">
    <location>
        <begin position="16"/>
        <end position="601"/>
    </location>
</feature>
<dbReference type="CDD" id="cd07962">
    <property type="entry name" value="Anticodon_Ia_Val"/>
    <property type="match status" value="1"/>
</dbReference>
<dbReference type="InterPro" id="IPR009080">
    <property type="entry name" value="tRNAsynth_Ia_anticodon-bd"/>
</dbReference>
<dbReference type="InterPro" id="IPR013155">
    <property type="entry name" value="M/V/L/I-tRNA-synth_anticd-bd"/>
</dbReference>
<evidence type="ECO:0000259" key="12">
    <source>
        <dbReference type="Pfam" id="PF08264"/>
    </source>
</evidence>
<evidence type="ECO:0000256" key="2">
    <source>
        <dbReference type="ARBA" id="ARBA00022490"/>
    </source>
</evidence>
<proteinExistence type="inferred from homology"/>
<dbReference type="NCBIfam" id="NF004349">
    <property type="entry name" value="PRK05729.1"/>
    <property type="match status" value="1"/>
</dbReference>
<gene>
    <name evidence="13" type="ORF">COU09_01575</name>
</gene>
<accession>A0A2H0US09</accession>
<protein>
    <recommendedName>
        <fullName evidence="1">valine--tRNA ligase</fullName>
        <ecNumber evidence="1">6.1.1.9</ecNumber>
    </recommendedName>
    <alternativeName>
        <fullName evidence="8">Valyl-tRNA synthetase</fullName>
    </alternativeName>
</protein>
<dbReference type="InterPro" id="IPR033705">
    <property type="entry name" value="Anticodon_Ia_Val"/>
</dbReference>
<dbReference type="SUPFAM" id="SSF52374">
    <property type="entry name" value="Nucleotidylyl transferase"/>
    <property type="match status" value="1"/>
</dbReference>
<keyword evidence="2" id="KW-0963">Cytoplasm</keyword>
<reference evidence="14" key="1">
    <citation type="submission" date="2017-09" db="EMBL/GenBank/DDBJ databases">
        <title>Depth-based differentiation of microbial function through sediment-hosted aquifers and enrichment of novel symbionts in the deep terrestrial subsurface.</title>
        <authorList>
            <person name="Probst A.J."/>
            <person name="Ladd B."/>
            <person name="Jarett J.K."/>
            <person name="Geller-Mcgrath D.E."/>
            <person name="Sieber C.M.K."/>
            <person name="Emerson J.B."/>
            <person name="Anantharaman K."/>
            <person name="Thomas B.C."/>
            <person name="Malmstrom R."/>
            <person name="Stieglmeier M."/>
            <person name="Klingl A."/>
            <person name="Woyke T."/>
            <person name="Ryan C.M."/>
            <person name="Banfield J.F."/>
        </authorList>
    </citation>
    <scope>NUCLEOTIDE SEQUENCE [LARGE SCALE GENOMIC DNA]</scope>
</reference>
<evidence type="ECO:0000256" key="10">
    <source>
        <dbReference type="RuleBase" id="RU363035"/>
    </source>
</evidence>
<dbReference type="GO" id="GO:0006438">
    <property type="term" value="P:valyl-tRNA aminoacylation"/>
    <property type="evidence" value="ECO:0007669"/>
    <property type="project" value="InterPro"/>
</dbReference>
<evidence type="ECO:0000256" key="6">
    <source>
        <dbReference type="ARBA" id="ARBA00022917"/>
    </source>
</evidence>
<dbReference type="Gene3D" id="1.10.730.10">
    <property type="entry name" value="Isoleucyl-tRNA Synthetase, Domain 1"/>
    <property type="match status" value="1"/>
</dbReference>
<dbReference type="FunFam" id="3.40.50.620:FF:000020">
    <property type="entry name" value="Valine--tRNA ligase, mitochondrial"/>
    <property type="match status" value="1"/>
</dbReference>
<name>A0A2H0US09_9BACT</name>
<dbReference type="PROSITE" id="PS00178">
    <property type="entry name" value="AA_TRNA_LIGASE_I"/>
    <property type="match status" value="1"/>
</dbReference>
<comment type="caution">
    <text evidence="13">The sequence shown here is derived from an EMBL/GenBank/DDBJ whole genome shotgun (WGS) entry which is preliminary data.</text>
</comment>
<dbReference type="InterPro" id="IPR002303">
    <property type="entry name" value="Valyl-tRNA_ligase"/>
</dbReference>
<keyword evidence="4 10" id="KW-0547">Nucleotide-binding</keyword>
<dbReference type="InterPro" id="IPR014729">
    <property type="entry name" value="Rossmann-like_a/b/a_fold"/>
</dbReference>
<dbReference type="PANTHER" id="PTHR11946">
    <property type="entry name" value="VALYL-TRNA SYNTHETASES"/>
    <property type="match status" value="1"/>
</dbReference>
<dbReference type="InterPro" id="IPR009008">
    <property type="entry name" value="Val/Leu/Ile-tRNA-synth_edit"/>
</dbReference>
<keyword evidence="6 10" id="KW-0648">Protein biosynthesis</keyword>
<keyword evidence="3 10" id="KW-0436">Ligase</keyword>